<dbReference type="InterPro" id="IPR007021">
    <property type="entry name" value="DUF659"/>
</dbReference>
<dbReference type="InterPro" id="IPR012337">
    <property type="entry name" value="RNaseH-like_sf"/>
</dbReference>
<evidence type="ECO:0000313" key="4">
    <source>
        <dbReference type="Proteomes" id="UP001141806"/>
    </source>
</evidence>
<evidence type="ECO:0000313" key="3">
    <source>
        <dbReference type="EMBL" id="KAJ4971552.1"/>
    </source>
</evidence>
<accession>A0A9Q0KJA0</accession>
<proteinExistence type="predicted"/>
<protein>
    <submittedName>
        <fullName evidence="3">Uncharacterized protein</fullName>
    </submittedName>
</protein>
<dbReference type="InterPro" id="IPR008906">
    <property type="entry name" value="HATC_C_dom"/>
</dbReference>
<feature type="domain" description="HAT C-terminal dimerisation" evidence="2">
    <location>
        <begin position="632"/>
        <end position="702"/>
    </location>
</feature>
<reference evidence="3" key="1">
    <citation type="journal article" date="2023" name="Plant J.">
        <title>The genome of the king protea, Protea cynaroides.</title>
        <authorList>
            <person name="Chang J."/>
            <person name="Duong T.A."/>
            <person name="Schoeman C."/>
            <person name="Ma X."/>
            <person name="Roodt D."/>
            <person name="Barker N."/>
            <person name="Li Z."/>
            <person name="Van de Peer Y."/>
            <person name="Mizrachi E."/>
        </authorList>
    </citation>
    <scope>NUCLEOTIDE SEQUENCE</scope>
    <source>
        <tissue evidence="3">Young leaves</tissue>
    </source>
</reference>
<dbReference type="Pfam" id="PF04937">
    <property type="entry name" value="DUF659"/>
    <property type="match status" value="1"/>
</dbReference>
<dbReference type="SUPFAM" id="SSF53098">
    <property type="entry name" value="Ribonuclease H-like"/>
    <property type="match status" value="1"/>
</dbReference>
<gene>
    <name evidence="3" type="ORF">NE237_004651</name>
</gene>
<feature type="domain" description="DUF659" evidence="1">
    <location>
        <begin position="246"/>
        <end position="401"/>
    </location>
</feature>
<dbReference type="PANTHER" id="PTHR32166:SF81">
    <property type="entry name" value="OS06G0658400 PROTEIN"/>
    <property type="match status" value="1"/>
</dbReference>
<dbReference type="Pfam" id="PF05699">
    <property type="entry name" value="Dimer_Tnp_hAT"/>
    <property type="match status" value="1"/>
</dbReference>
<name>A0A9Q0KJA0_9MAGN</name>
<evidence type="ECO:0000259" key="2">
    <source>
        <dbReference type="Pfam" id="PF05699"/>
    </source>
</evidence>
<dbReference type="OrthoDB" id="1937290at2759"/>
<dbReference type="EMBL" id="JAMYWD010000005">
    <property type="protein sequence ID" value="KAJ4971552.1"/>
    <property type="molecule type" value="Genomic_DNA"/>
</dbReference>
<dbReference type="Proteomes" id="UP001141806">
    <property type="component" value="Unassembled WGS sequence"/>
</dbReference>
<organism evidence="3 4">
    <name type="scientific">Protea cynaroides</name>
    <dbReference type="NCBI Taxonomy" id="273540"/>
    <lineage>
        <taxon>Eukaryota</taxon>
        <taxon>Viridiplantae</taxon>
        <taxon>Streptophyta</taxon>
        <taxon>Embryophyta</taxon>
        <taxon>Tracheophyta</taxon>
        <taxon>Spermatophyta</taxon>
        <taxon>Magnoliopsida</taxon>
        <taxon>Proteales</taxon>
        <taxon>Proteaceae</taxon>
        <taxon>Protea</taxon>
    </lineage>
</organism>
<evidence type="ECO:0000259" key="1">
    <source>
        <dbReference type="Pfam" id="PF04937"/>
    </source>
</evidence>
<sequence>MLPLSAPSFNLSIQGHAWTSVEKAGILVIGGDLRQSSLVSLQAFNRRMIKMDENEEADSSAEILPIGNEEIKDEHAELTATPLKKYVTFVMDRKEGNSCKWICNFGCRSEPYTGTYSRVRAHLIGLLPGQKSQGIVICAKVKKEEREKMKAEEDEAKQVFGSSSRRVPVPSTPIVFPTWKTSTSVVVERGRNALDVSKTSSTDEVDGVIARFFYGNGIPFDVAKSPVWVDMVKAINEAPRGYKPPCADKIATTLLLEEKTKVDQALIFIKQRWATYGVSIVSDGWTNLKNQPLMNLMAVSDSKAVFINVIDCPGDDNSSEFIADLLLEAIESVGTHNVFQVLTDNSDICRDVGKIIESRHPHIFWSGSMAHGLSLLMKDIIKSTNPNLAFVGENYERAKKIVRYINNHSSAKYIFLTFPALDVIQFSKSRFGHHFILLEGIVQVKNVLVNLVLSEEWEKLKRGGSKLNLEHEEVKRTILDDDFWNKVMAILAFIKPIWEMICFCDSDKVTIGEVYPRLDAMLGCIKDALSESIEVCQVVSDLFMVHWKQMNIPLYGLAYVLTPFYYSGASLTSLAQGGEKRKKPHADPDVHKSYLDALDRLVSDSKKAALVRQQLSDFVSNRGVFARPQAIKDRETMSSLSWWDLHGVTAPELYGLAVRVLSQSVSTSCVERGWSTYEYIHDVKRNRLNSNMARSLIYVHYNNRLLTRYREDYEGTYKDWDTIVSDDGLENDMKGIEDREHFLLYNEEEEVSIATSSFPYYAQCDGSSALSQAHQLHEIAQVKRLRSSRD</sequence>
<comment type="caution">
    <text evidence="3">The sequence shown here is derived from an EMBL/GenBank/DDBJ whole genome shotgun (WGS) entry which is preliminary data.</text>
</comment>
<dbReference type="GO" id="GO:0046983">
    <property type="term" value="F:protein dimerization activity"/>
    <property type="evidence" value="ECO:0007669"/>
    <property type="project" value="InterPro"/>
</dbReference>
<dbReference type="PANTHER" id="PTHR32166">
    <property type="entry name" value="OSJNBA0013A04.12 PROTEIN"/>
    <property type="match status" value="1"/>
</dbReference>
<dbReference type="AlphaFoldDB" id="A0A9Q0KJA0"/>
<keyword evidence="4" id="KW-1185">Reference proteome</keyword>